<dbReference type="eggNOG" id="ENOG5033VFC">
    <property type="taxonomic scope" value="Bacteria"/>
</dbReference>
<reference evidence="3 4" key="1">
    <citation type="journal article" date="2009" name="PLoS ONE">
        <title>Methylobacterium genome sequences: a reference blueprint to investigate microbial metabolism of C1 compounds from natural and industrial sources.</title>
        <authorList>
            <person name="Vuilleumier S."/>
            <person name="Chistoserdova L."/>
            <person name="Lee M.-C."/>
            <person name="Bringel F."/>
            <person name="Lajus A."/>
            <person name="Zhou Y."/>
            <person name="Gourion B."/>
            <person name="Barbe V."/>
            <person name="Chang J."/>
            <person name="Cruveiller S."/>
            <person name="Dossat C."/>
            <person name="Gillett W."/>
            <person name="Gruffaz C."/>
            <person name="Haugen E."/>
            <person name="Hourcade E."/>
            <person name="Levy R."/>
            <person name="Mangenot S."/>
            <person name="Muller E."/>
            <person name="Nadalig T."/>
            <person name="Pagni M."/>
            <person name="Penny C."/>
            <person name="Peyraud R."/>
            <person name="Robinson D.G."/>
            <person name="Roche D."/>
            <person name="Rouy Z."/>
            <person name="Saenampechek C."/>
            <person name="Salvignol G."/>
            <person name="Vallenet D."/>
            <person name="Wu Z."/>
            <person name="Marx C.J."/>
            <person name="Vorholt J.A."/>
            <person name="Olson M.V."/>
            <person name="Kaul R."/>
            <person name="Weissenbach J."/>
            <person name="Medigue C."/>
            <person name="Lidstrom M.E."/>
        </authorList>
    </citation>
    <scope>NUCLEOTIDE SEQUENCE [LARGE SCALE GENOMIC DNA]</scope>
    <source>
        <strain evidence="4">ATCC 14718 / DSM 1338 / JCM 2805 / NCIMB 9133 / AM1</strain>
    </source>
</reference>
<dbReference type="Proteomes" id="UP000009081">
    <property type="component" value="Chromosome"/>
</dbReference>
<protein>
    <submittedName>
        <fullName evidence="3">Uncharacterized protein</fullName>
    </submittedName>
</protein>
<evidence type="ECO:0000313" key="4">
    <source>
        <dbReference type="Proteomes" id="UP000009081"/>
    </source>
</evidence>
<evidence type="ECO:0000313" key="3">
    <source>
        <dbReference type="EMBL" id="ACS40098.1"/>
    </source>
</evidence>
<proteinExistence type="predicted"/>
<dbReference type="EMBL" id="CP001510">
    <property type="protein sequence ID" value="ACS40098.1"/>
    <property type="molecule type" value="Genomic_DNA"/>
</dbReference>
<organism evidence="3 4">
    <name type="scientific">Methylorubrum extorquens (strain ATCC 14718 / DSM 1338 / JCM 2805 / NCIMB 9133 / AM1)</name>
    <name type="common">Methylobacterium extorquens</name>
    <dbReference type="NCBI Taxonomy" id="272630"/>
    <lineage>
        <taxon>Bacteria</taxon>
        <taxon>Pseudomonadati</taxon>
        <taxon>Pseudomonadota</taxon>
        <taxon>Alphaproteobacteria</taxon>
        <taxon>Hyphomicrobiales</taxon>
        <taxon>Methylobacteriaceae</taxon>
        <taxon>Methylorubrum</taxon>
    </lineage>
</organism>
<dbReference type="HOGENOM" id="CLU_959115_0_0_5"/>
<gene>
    <name evidence="3" type="ordered locus">MexAM1_META1p2314</name>
</gene>
<keyword evidence="2" id="KW-0732">Signal</keyword>
<dbReference type="KEGG" id="mea:Mex_1p2314"/>
<accession>C5AQK1</accession>
<dbReference type="AlphaFoldDB" id="C5AQK1"/>
<dbReference type="OrthoDB" id="7565484at2"/>
<evidence type="ECO:0000256" key="2">
    <source>
        <dbReference type="SAM" id="SignalP"/>
    </source>
</evidence>
<keyword evidence="4" id="KW-1185">Reference proteome</keyword>
<feature type="compositionally biased region" description="Basic and acidic residues" evidence="1">
    <location>
        <begin position="279"/>
        <end position="290"/>
    </location>
</feature>
<feature type="signal peptide" evidence="2">
    <location>
        <begin position="1"/>
        <end position="22"/>
    </location>
</feature>
<name>C5AQK1_METEA</name>
<dbReference type="STRING" id="272630.MexAM1_META1p2314"/>
<evidence type="ECO:0000256" key="1">
    <source>
        <dbReference type="SAM" id="MobiDB-lite"/>
    </source>
</evidence>
<feature type="region of interest" description="Disordered" evidence="1">
    <location>
        <begin position="266"/>
        <end position="290"/>
    </location>
</feature>
<feature type="chain" id="PRO_5002948017" evidence="2">
    <location>
        <begin position="23"/>
        <end position="290"/>
    </location>
</feature>
<sequence>MKLTQIVAVTAALLAGPVTAWASDHAAHRIVGDEREIVRRYETSGRNGSSSSNSRGSDVLLERVVAVRDDGVELEYDLPKNTSAPDRARQWQFPARLFKPSSGPAKLVNADEIDARIDAWIKAAGLTRASCGGWLFTWTMFKIECDPQSIIATVEGIDLRSLRAGEGEPYRDIESRVSGTLTRTQAGPRGETYTALLPIDPDAVRRTRAEGDVAVAQIMDKTLTLDDALRRRARDTISGTIAITLETDAAGTVWRRTRVTILEAVGSDGTPESSTHTEIVTHRAASEQRP</sequence>
<dbReference type="RefSeq" id="WP_003599143.1">
    <property type="nucleotide sequence ID" value="NC_012808.1"/>
</dbReference>